<reference evidence="1" key="1">
    <citation type="submission" date="2022-04" db="EMBL/GenBank/DDBJ databases">
        <title>Jade perch genome.</title>
        <authorList>
            <person name="Chao B."/>
        </authorList>
    </citation>
    <scope>NUCLEOTIDE SEQUENCE</scope>
    <source>
        <strain evidence="1">CB-2022</strain>
    </source>
</reference>
<evidence type="ECO:0000313" key="1">
    <source>
        <dbReference type="EMBL" id="KAI3359643.1"/>
    </source>
</evidence>
<sequence>MMCEVMPTISEDGRGGGGGGSSSPAGGGGGMGGGMGGMGGYGGRDPRGSSGGGDEGGSTGNLESLMVNMLTERERLLESLRETQDSLGTAHLRLRELGHEKESLQRQLSIALPQEFAVLTKELNLCREQLLEREEEIAELKAERNNTRLLLEHLECLVSRHERSLRMTVVKRQAQSPAGVSSEVEVLKALKSLFEHHKALDEKVRERLRVALERVAALEEELQSSSQEVLSLREQIKRRQQGLDNGKERLPNGPSSILDEADIDRQREGEIERQRSELGQLKERLALMCRQVGEIEEQLTSARRELARSEEGQPETTEGRERVCYGNKAICLLGSSGCYCTLKSLYPVAMVTVPSVELQALCQREDMEERITTLERRYLSAQREATSLHDIKDKLENDLASKESLYRQSEEKNRQLQERLDDAKQKLQQTLQRAETLPEIEAQLAQRVAALNKVCVCVCIPATIPALCTFCHNMIRALTRLPSSPIVQAEERHGNFEERLRQMEAQLEEKNQELQRARQRERMNDEHNKRLSDTVDKLLSESNERLQLHLKERMAALEEKNALSEELSNMKKLQDDLLANKDQLIAELERLQLELDQLRARPGGSYSSRSLPGSALELRYSHGGGSLPAGSTTHLDPFGNASAGGVVRRSHRARWSSAREDSTKYPDWESGALLGTGYEPGLDVGCSDDEDDGEPRFGSELLSPSGQTDVQTLAIMLQEQLEAINKEIKLIQEEKENTELRAEEIESRVSVALDSPPIPPTSLGRDSTGRGFIPSSITSSTLASPSPPSSGHSTPRLPHSPARETDRQNNKEDDRSLALLDSTPPSTPRALRLDRMTLTHPGAMLDDAREFRSLSADGSSSNSSQDSLHKSSKKKSIKSSIGRLFGKKEKGRMGQPGRDGSASLASTPSEDLASGDAMGMNKTGTLGPADKDRRSKKKHELLEEACRQGLPFASWDGPTVVSWLELWVGMPAWYVAACRANVKSGAIMANLSDTEIQREIGISNPLHRLKLRLAIQEMVSLTKPLRPGQHSLCETAHTFTPWSLHVLPVPVWVLSGYSSFLPQSKDMQSTSNVWMTHAEMESLNAATKPPVSAPLSRLRHSVEHRLLSLLLLFQCELLPTNYPFTNTLFLPFVLFSCRCRSLLLCFSAAISPSVHPALDPCSPFPSPPPHRSLWLCLSLSASSLLSPLQELKEFSWDQILAYGDMNHEWVGNDWLPSLGLPQYRSYFMESLVDARMLDHLTKKELRGQLKMVDSFHRVSMHYGIMCLKRLNYDRKELERRREESLHQNKDVMVWSNERVMCWVQTLGLKEYADNLRESGVHGALLALDDTFDYTDLALLLQIPNQNTQARQLLEQEYNSLISMGTERRPDEDGTKTFTRSPSWRKMFREKDLRGVTSDSAETLPANFRASAISTPSVTLRKVQSDGESAP</sequence>
<organism evidence="1 2">
    <name type="scientific">Scortum barcoo</name>
    <name type="common">barcoo grunter</name>
    <dbReference type="NCBI Taxonomy" id="214431"/>
    <lineage>
        <taxon>Eukaryota</taxon>
        <taxon>Metazoa</taxon>
        <taxon>Chordata</taxon>
        <taxon>Craniata</taxon>
        <taxon>Vertebrata</taxon>
        <taxon>Euteleostomi</taxon>
        <taxon>Actinopterygii</taxon>
        <taxon>Neopterygii</taxon>
        <taxon>Teleostei</taxon>
        <taxon>Neoteleostei</taxon>
        <taxon>Acanthomorphata</taxon>
        <taxon>Eupercaria</taxon>
        <taxon>Centrarchiformes</taxon>
        <taxon>Terapontoidei</taxon>
        <taxon>Terapontidae</taxon>
        <taxon>Scortum</taxon>
    </lineage>
</organism>
<gene>
    <name evidence="1" type="ORF">L3Q82_014027</name>
</gene>
<name>A0ACB8VVM7_9TELE</name>
<comment type="caution">
    <text evidence="1">The sequence shown here is derived from an EMBL/GenBank/DDBJ whole genome shotgun (WGS) entry which is preliminary data.</text>
</comment>
<dbReference type="Proteomes" id="UP000831701">
    <property type="component" value="Chromosome 17"/>
</dbReference>
<proteinExistence type="predicted"/>
<dbReference type="EMBL" id="CM041547">
    <property type="protein sequence ID" value="KAI3359643.1"/>
    <property type="molecule type" value="Genomic_DNA"/>
</dbReference>
<evidence type="ECO:0000313" key="2">
    <source>
        <dbReference type="Proteomes" id="UP000831701"/>
    </source>
</evidence>
<protein>
    <submittedName>
        <fullName evidence="1">Uncharacterized protein</fullName>
    </submittedName>
</protein>
<keyword evidence="2" id="KW-1185">Reference proteome</keyword>
<accession>A0ACB8VVM7</accession>